<evidence type="ECO:0000256" key="1">
    <source>
        <dbReference type="ARBA" id="ARBA00009342"/>
    </source>
</evidence>
<feature type="domain" description="N-acetyltransferase" evidence="7">
    <location>
        <begin position="29"/>
        <end position="168"/>
    </location>
</feature>
<evidence type="ECO:0000313" key="9">
    <source>
        <dbReference type="Proteomes" id="UP000638014"/>
    </source>
</evidence>
<evidence type="ECO:0000313" key="8">
    <source>
        <dbReference type="EMBL" id="MBD1390278.1"/>
    </source>
</evidence>
<comment type="similarity">
    <text evidence="1">Belongs to the acetyltransferase family. GNAT subfamily.</text>
</comment>
<evidence type="ECO:0000259" key="7">
    <source>
        <dbReference type="PROSITE" id="PS51186"/>
    </source>
</evidence>
<dbReference type="InterPro" id="IPR016181">
    <property type="entry name" value="Acyl_CoA_acyltransferase"/>
</dbReference>
<keyword evidence="4" id="KW-0808">Transferase</keyword>
<organism evidence="8 9">
    <name type="scientific">Neiella litorisoli</name>
    <dbReference type="NCBI Taxonomy" id="2771431"/>
    <lineage>
        <taxon>Bacteria</taxon>
        <taxon>Pseudomonadati</taxon>
        <taxon>Pseudomonadota</taxon>
        <taxon>Gammaproteobacteria</taxon>
        <taxon>Alteromonadales</taxon>
        <taxon>Echinimonadaceae</taxon>
        <taxon>Neiella</taxon>
    </lineage>
</organism>
<dbReference type="Gene3D" id="3.40.630.30">
    <property type="match status" value="1"/>
</dbReference>
<dbReference type="InterPro" id="IPR000182">
    <property type="entry name" value="GNAT_dom"/>
</dbReference>
<accession>A0A8J6QJJ3</accession>
<dbReference type="SUPFAM" id="SSF55729">
    <property type="entry name" value="Acyl-CoA N-acyltransferases (Nat)"/>
    <property type="match status" value="1"/>
</dbReference>
<dbReference type="GO" id="GO:0016747">
    <property type="term" value="F:acyltransferase activity, transferring groups other than amino-acyl groups"/>
    <property type="evidence" value="ECO:0007669"/>
    <property type="project" value="InterPro"/>
</dbReference>
<gene>
    <name evidence="8" type="ORF">IC617_12620</name>
</gene>
<keyword evidence="2" id="KW-0678">Repressor</keyword>
<evidence type="ECO:0000256" key="4">
    <source>
        <dbReference type="ARBA" id="ARBA00022679"/>
    </source>
</evidence>
<evidence type="ECO:0000256" key="5">
    <source>
        <dbReference type="ARBA" id="ARBA00023315"/>
    </source>
</evidence>
<sequence length="175" mass="19608">MSDSRFVLEQYDSTKTYYQQKKFDCGHGVINKFVRSSLKKQVSQQFSKAYVLLDCDNNERFCAFYTLTSFKLLASDMEKLSGGSLPRDVPCVRLVMLGVDNSLQGQGIGRKMMSDALHRVHRASKVIGIYGLYLDADPGATDFYLSLGFTRLDDGSRDDIAKMFLSIETINGVLG</sequence>
<evidence type="ECO:0000256" key="2">
    <source>
        <dbReference type="ARBA" id="ARBA00022491"/>
    </source>
</evidence>
<dbReference type="PANTHER" id="PTHR36449">
    <property type="entry name" value="ACETYLTRANSFERASE-RELATED"/>
    <property type="match status" value="1"/>
</dbReference>
<comment type="catalytic activity">
    <reaction evidence="6">
        <text>glycyl-tRNA(Gly) + acetyl-CoA = N-acetylglycyl-tRNA(Gly) + CoA + H(+)</text>
        <dbReference type="Rhea" id="RHEA:81867"/>
        <dbReference type="Rhea" id="RHEA-COMP:9683"/>
        <dbReference type="Rhea" id="RHEA-COMP:19766"/>
        <dbReference type="ChEBI" id="CHEBI:15378"/>
        <dbReference type="ChEBI" id="CHEBI:57287"/>
        <dbReference type="ChEBI" id="CHEBI:57288"/>
        <dbReference type="ChEBI" id="CHEBI:78522"/>
        <dbReference type="ChEBI" id="CHEBI:232036"/>
    </reaction>
</comment>
<protein>
    <submittedName>
        <fullName evidence="8">GNAT family N-acetyltransferase</fullName>
    </submittedName>
</protein>
<dbReference type="EMBL" id="JACXAF010000016">
    <property type="protein sequence ID" value="MBD1390278.1"/>
    <property type="molecule type" value="Genomic_DNA"/>
</dbReference>
<keyword evidence="5" id="KW-0012">Acyltransferase</keyword>
<reference evidence="8" key="1">
    <citation type="submission" date="2020-09" db="EMBL/GenBank/DDBJ databases">
        <title>A novel bacterium of genus Neiella, isolated from South China Sea.</title>
        <authorList>
            <person name="Huang H."/>
            <person name="Mo K."/>
            <person name="Hu Y."/>
        </authorList>
    </citation>
    <scope>NUCLEOTIDE SEQUENCE</scope>
    <source>
        <strain evidence="8">HB171785</strain>
    </source>
</reference>
<keyword evidence="9" id="KW-1185">Reference proteome</keyword>
<dbReference type="AlphaFoldDB" id="A0A8J6QJJ3"/>
<dbReference type="PROSITE" id="PS51186">
    <property type="entry name" value="GNAT"/>
    <property type="match status" value="1"/>
</dbReference>
<evidence type="ECO:0000256" key="6">
    <source>
        <dbReference type="ARBA" id="ARBA00049880"/>
    </source>
</evidence>
<dbReference type="CDD" id="cd04301">
    <property type="entry name" value="NAT_SF"/>
    <property type="match status" value="1"/>
</dbReference>
<name>A0A8J6QJJ3_9GAMM</name>
<comment type="caution">
    <text evidence="8">The sequence shown here is derived from an EMBL/GenBank/DDBJ whole genome shotgun (WGS) entry which is preliminary data.</text>
</comment>
<dbReference type="RefSeq" id="WP_191145350.1">
    <property type="nucleotide sequence ID" value="NZ_JACXAF010000016.1"/>
</dbReference>
<keyword evidence="3" id="KW-1277">Toxin-antitoxin system</keyword>
<evidence type="ECO:0000256" key="3">
    <source>
        <dbReference type="ARBA" id="ARBA00022649"/>
    </source>
</evidence>
<dbReference type="Pfam" id="PF13673">
    <property type="entry name" value="Acetyltransf_10"/>
    <property type="match status" value="1"/>
</dbReference>
<dbReference type="Proteomes" id="UP000638014">
    <property type="component" value="Unassembled WGS sequence"/>
</dbReference>
<proteinExistence type="inferred from homology"/>
<dbReference type="PANTHER" id="PTHR36449:SF1">
    <property type="entry name" value="ACETYLTRANSFERASE"/>
    <property type="match status" value="1"/>
</dbReference>